<evidence type="ECO:0000256" key="1">
    <source>
        <dbReference type="SAM" id="SignalP"/>
    </source>
</evidence>
<name>A0ABR1K7F1_9AGAR</name>
<feature type="chain" id="PRO_5046464185" description="Carboxymuconolactone decarboxylase-like domain-containing protein" evidence="1">
    <location>
        <begin position="23"/>
        <end position="225"/>
    </location>
</feature>
<dbReference type="PANTHER" id="PTHR34846">
    <property type="entry name" value="4-CARBOXYMUCONOLACTONE DECARBOXYLASE FAMILY PROTEIN (AFU_ORTHOLOGUE AFUA_6G11590)"/>
    <property type="match status" value="1"/>
</dbReference>
<dbReference type="Pfam" id="PF02627">
    <property type="entry name" value="CMD"/>
    <property type="match status" value="1"/>
</dbReference>
<protein>
    <recommendedName>
        <fullName evidence="2">Carboxymuconolactone decarboxylase-like domain-containing protein</fullName>
    </recommendedName>
</protein>
<evidence type="ECO:0000313" key="4">
    <source>
        <dbReference type="Proteomes" id="UP001498398"/>
    </source>
</evidence>
<dbReference type="InterPro" id="IPR029032">
    <property type="entry name" value="AhpD-like"/>
</dbReference>
<proteinExistence type="predicted"/>
<feature type="signal peptide" evidence="1">
    <location>
        <begin position="1"/>
        <end position="22"/>
    </location>
</feature>
<comment type="caution">
    <text evidence="3">The sequence shown here is derived from an EMBL/GenBank/DDBJ whole genome shotgun (WGS) entry which is preliminary data.</text>
</comment>
<dbReference type="SUPFAM" id="SSF69118">
    <property type="entry name" value="AhpD-like"/>
    <property type="match status" value="1"/>
</dbReference>
<gene>
    <name evidence="3" type="ORF">VKT23_000743</name>
</gene>
<keyword evidence="4" id="KW-1185">Reference proteome</keyword>
<evidence type="ECO:0000313" key="3">
    <source>
        <dbReference type="EMBL" id="KAK7472630.1"/>
    </source>
</evidence>
<reference evidence="3 4" key="1">
    <citation type="submission" date="2024-01" db="EMBL/GenBank/DDBJ databases">
        <title>A draft genome for the cacao thread blight pathogen Marasmiellus scandens.</title>
        <authorList>
            <person name="Baruah I.K."/>
            <person name="Leung J."/>
            <person name="Bukari Y."/>
            <person name="Amoako-Attah I."/>
            <person name="Meinhardt L.W."/>
            <person name="Bailey B.A."/>
            <person name="Cohen S.P."/>
        </authorList>
    </citation>
    <scope>NUCLEOTIDE SEQUENCE [LARGE SCALE GENOMIC DNA]</scope>
    <source>
        <strain evidence="3 4">GH-19</strain>
    </source>
</reference>
<organism evidence="3 4">
    <name type="scientific">Marasmiellus scandens</name>
    <dbReference type="NCBI Taxonomy" id="2682957"/>
    <lineage>
        <taxon>Eukaryota</taxon>
        <taxon>Fungi</taxon>
        <taxon>Dikarya</taxon>
        <taxon>Basidiomycota</taxon>
        <taxon>Agaricomycotina</taxon>
        <taxon>Agaricomycetes</taxon>
        <taxon>Agaricomycetidae</taxon>
        <taxon>Agaricales</taxon>
        <taxon>Marasmiineae</taxon>
        <taxon>Omphalotaceae</taxon>
        <taxon>Marasmiellus</taxon>
    </lineage>
</organism>
<dbReference type="PANTHER" id="PTHR34846:SF11">
    <property type="entry name" value="4-CARBOXYMUCONOLACTONE DECARBOXYLASE FAMILY PROTEIN (AFU_ORTHOLOGUE AFUA_6G11590)"/>
    <property type="match status" value="1"/>
</dbReference>
<feature type="domain" description="Carboxymuconolactone decarboxylase-like" evidence="2">
    <location>
        <begin position="75"/>
        <end position="134"/>
    </location>
</feature>
<sequence length="225" mass="24716">MARFLWLLTAFIGLLCIGTGAASLVPEVAKRDDNLPARVPYVFPEPGTDPIADHIRERRTNGTLLDLDGVLLNAPLIAQAWDQFFGVIRDNNTLPPTMRELFILRIAALNNASYEWLQHESVGRSAGLTTDQLLVIRLAPPFLPGMDVTDIMGPDLSAALLYTDWLTKSVHVPDEVFNGLRQFLNDTQMVEATATAGGYNLVSRFVEALNVDDKMDVAVPVPTST</sequence>
<accession>A0ABR1K7F1</accession>
<dbReference type="Proteomes" id="UP001498398">
    <property type="component" value="Unassembled WGS sequence"/>
</dbReference>
<evidence type="ECO:0000259" key="2">
    <source>
        <dbReference type="Pfam" id="PF02627"/>
    </source>
</evidence>
<dbReference type="EMBL" id="JBANRG010000001">
    <property type="protein sequence ID" value="KAK7472630.1"/>
    <property type="molecule type" value="Genomic_DNA"/>
</dbReference>
<dbReference type="Gene3D" id="1.20.1290.10">
    <property type="entry name" value="AhpD-like"/>
    <property type="match status" value="1"/>
</dbReference>
<keyword evidence="1" id="KW-0732">Signal</keyword>
<dbReference type="InterPro" id="IPR003779">
    <property type="entry name" value="CMD-like"/>
</dbReference>